<evidence type="ECO:0000313" key="11">
    <source>
        <dbReference type="EMBL" id="MBB6479177.1"/>
    </source>
</evidence>
<dbReference type="PRINTS" id="PR00344">
    <property type="entry name" value="BCTRLSENSOR"/>
</dbReference>
<evidence type="ECO:0000259" key="10">
    <source>
        <dbReference type="PROSITE" id="PS50112"/>
    </source>
</evidence>
<reference evidence="11 12" key="1">
    <citation type="submission" date="2020-08" db="EMBL/GenBank/DDBJ databases">
        <title>Genomic Encyclopedia of Type Strains, Phase IV (KMG-IV): sequencing the most valuable type-strain genomes for metagenomic binning, comparative biology and taxonomic classification.</title>
        <authorList>
            <person name="Goeker M."/>
        </authorList>
    </citation>
    <scope>NUCLEOTIDE SEQUENCE [LARGE SCALE GENOMIC DNA]</scope>
    <source>
        <strain evidence="11 12">DSM 2461</strain>
    </source>
</reference>
<dbReference type="PROSITE" id="PS50112">
    <property type="entry name" value="PAS"/>
    <property type="match status" value="1"/>
</dbReference>
<dbReference type="PANTHER" id="PTHR43065">
    <property type="entry name" value="SENSOR HISTIDINE KINASE"/>
    <property type="match status" value="1"/>
</dbReference>
<keyword evidence="6" id="KW-0418">Kinase</keyword>
<evidence type="ECO:0000256" key="7">
    <source>
        <dbReference type="ARBA" id="ARBA00022840"/>
    </source>
</evidence>
<dbReference type="InterPro" id="IPR003594">
    <property type="entry name" value="HATPase_dom"/>
</dbReference>
<dbReference type="GO" id="GO:0005524">
    <property type="term" value="F:ATP binding"/>
    <property type="evidence" value="ECO:0007669"/>
    <property type="project" value="UniProtKB-KW"/>
</dbReference>
<dbReference type="InterPro" id="IPR036890">
    <property type="entry name" value="HATPase_C_sf"/>
</dbReference>
<dbReference type="Gene3D" id="3.30.565.10">
    <property type="entry name" value="Histidine kinase-like ATPase, C-terminal domain"/>
    <property type="match status" value="1"/>
</dbReference>
<comment type="catalytic activity">
    <reaction evidence="1">
        <text>ATP + protein L-histidine = ADP + protein N-phospho-L-histidine.</text>
        <dbReference type="EC" id="2.7.13.3"/>
    </reaction>
</comment>
<dbReference type="GO" id="GO:0000155">
    <property type="term" value="F:phosphorelay sensor kinase activity"/>
    <property type="evidence" value="ECO:0007669"/>
    <property type="project" value="InterPro"/>
</dbReference>
<dbReference type="PANTHER" id="PTHR43065:SF10">
    <property type="entry name" value="PEROXIDE STRESS-ACTIVATED HISTIDINE KINASE MAK3"/>
    <property type="match status" value="1"/>
</dbReference>
<dbReference type="Gene3D" id="1.10.287.130">
    <property type="match status" value="1"/>
</dbReference>
<dbReference type="Gene3D" id="3.30.450.20">
    <property type="entry name" value="PAS domain"/>
    <property type="match status" value="1"/>
</dbReference>
<dbReference type="SMART" id="SM00387">
    <property type="entry name" value="HATPase_c"/>
    <property type="match status" value="1"/>
</dbReference>
<proteinExistence type="predicted"/>
<dbReference type="Pfam" id="PF02518">
    <property type="entry name" value="HATPase_c"/>
    <property type="match status" value="1"/>
</dbReference>
<protein>
    <recommendedName>
        <fullName evidence="2">histidine kinase</fullName>
        <ecNumber evidence="2">2.7.13.3</ecNumber>
    </recommendedName>
</protein>
<dbReference type="InterPro" id="IPR036097">
    <property type="entry name" value="HisK_dim/P_sf"/>
</dbReference>
<dbReference type="InterPro" id="IPR000014">
    <property type="entry name" value="PAS"/>
</dbReference>
<dbReference type="SUPFAM" id="SSF55785">
    <property type="entry name" value="PYP-like sensor domain (PAS domain)"/>
    <property type="match status" value="1"/>
</dbReference>
<dbReference type="SMART" id="SM00388">
    <property type="entry name" value="HisKA"/>
    <property type="match status" value="1"/>
</dbReference>
<dbReference type="EC" id="2.7.13.3" evidence="2"/>
<evidence type="ECO:0000256" key="3">
    <source>
        <dbReference type="ARBA" id="ARBA00022553"/>
    </source>
</evidence>
<dbReference type="GO" id="GO:0006355">
    <property type="term" value="P:regulation of DNA-templated transcription"/>
    <property type="evidence" value="ECO:0007669"/>
    <property type="project" value="InterPro"/>
</dbReference>
<dbReference type="AlphaFoldDB" id="A0A841R7K6"/>
<keyword evidence="8" id="KW-0902">Two-component regulatory system</keyword>
<evidence type="ECO:0000313" key="12">
    <source>
        <dbReference type="Proteomes" id="UP000587760"/>
    </source>
</evidence>
<evidence type="ECO:0000259" key="9">
    <source>
        <dbReference type="PROSITE" id="PS50109"/>
    </source>
</evidence>
<keyword evidence="3" id="KW-0597">Phosphoprotein</keyword>
<keyword evidence="4" id="KW-0808">Transferase</keyword>
<keyword evidence="5" id="KW-0547">Nucleotide-binding</keyword>
<dbReference type="SMART" id="SM00091">
    <property type="entry name" value="PAS"/>
    <property type="match status" value="1"/>
</dbReference>
<evidence type="ECO:0000256" key="1">
    <source>
        <dbReference type="ARBA" id="ARBA00000085"/>
    </source>
</evidence>
<feature type="domain" description="Histidine kinase" evidence="9">
    <location>
        <begin position="164"/>
        <end position="377"/>
    </location>
</feature>
<dbReference type="SUPFAM" id="SSF55874">
    <property type="entry name" value="ATPase domain of HSP90 chaperone/DNA topoisomerase II/histidine kinase"/>
    <property type="match status" value="1"/>
</dbReference>
<dbReference type="EMBL" id="JACHGJ010000001">
    <property type="protein sequence ID" value="MBB6479177.1"/>
    <property type="molecule type" value="Genomic_DNA"/>
</dbReference>
<dbReference type="Pfam" id="PF00512">
    <property type="entry name" value="HisKA"/>
    <property type="match status" value="1"/>
</dbReference>
<name>A0A841R7K6_9SPIO</name>
<dbReference type="Proteomes" id="UP000587760">
    <property type="component" value="Unassembled WGS sequence"/>
</dbReference>
<gene>
    <name evidence="11" type="ORF">HNR50_000810</name>
</gene>
<evidence type="ECO:0000256" key="8">
    <source>
        <dbReference type="ARBA" id="ARBA00023012"/>
    </source>
</evidence>
<dbReference type="CDD" id="cd00082">
    <property type="entry name" value="HisKA"/>
    <property type="match status" value="1"/>
</dbReference>
<dbReference type="InterPro" id="IPR005467">
    <property type="entry name" value="His_kinase_dom"/>
</dbReference>
<dbReference type="SUPFAM" id="SSF47384">
    <property type="entry name" value="Homodimeric domain of signal transducing histidine kinase"/>
    <property type="match status" value="1"/>
</dbReference>
<dbReference type="InterPro" id="IPR003661">
    <property type="entry name" value="HisK_dim/P_dom"/>
</dbReference>
<comment type="caution">
    <text evidence="11">The sequence shown here is derived from an EMBL/GenBank/DDBJ whole genome shotgun (WGS) entry which is preliminary data.</text>
</comment>
<keyword evidence="12" id="KW-1185">Reference proteome</keyword>
<dbReference type="PROSITE" id="PS50109">
    <property type="entry name" value="HIS_KIN"/>
    <property type="match status" value="1"/>
</dbReference>
<evidence type="ECO:0000256" key="5">
    <source>
        <dbReference type="ARBA" id="ARBA00022741"/>
    </source>
</evidence>
<evidence type="ECO:0000256" key="6">
    <source>
        <dbReference type="ARBA" id="ARBA00022777"/>
    </source>
</evidence>
<evidence type="ECO:0000256" key="2">
    <source>
        <dbReference type="ARBA" id="ARBA00012438"/>
    </source>
</evidence>
<evidence type="ECO:0000256" key="4">
    <source>
        <dbReference type="ARBA" id="ARBA00022679"/>
    </source>
</evidence>
<keyword evidence="7" id="KW-0067">ATP-binding</keyword>
<feature type="domain" description="PAS" evidence="10">
    <location>
        <begin position="30"/>
        <end position="103"/>
    </location>
</feature>
<dbReference type="NCBIfam" id="TIGR00229">
    <property type="entry name" value="sensory_box"/>
    <property type="match status" value="1"/>
</dbReference>
<dbReference type="RefSeq" id="WP_184744107.1">
    <property type="nucleotide sequence ID" value="NZ_JACHGJ010000001.1"/>
</dbReference>
<accession>A0A841R7K6</accession>
<dbReference type="CDD" id="cd00130">
    <property type="entry name" value="PAS"/>
    <property type="match status" value="1"/>
</dbReference>
<organism evidence="11 12">
    <name type="scientific">Spirochaeta isovalerica</name>
    <dbReference type="NCBI Taxonomy" id="150"/>
    <lineage>
        <taxon>Bacteria</taxon>
        <taxon>Pseudomonadati</taxon>
        <taxon>Spirochaetota</taxon>
        <taxon>Spirochaetia</taxon>
        <taxon>Spirochaetales</taxon>
        <taxon>Spirochaetaceae</taxon>
        <taxon>Spirochaeta</taxon>
    </lineage>
</organism>
<dbReference type="InterPro" id="IPR035965">
    <property type="entry name" value="PAS-like_dom_sf"/>
</dbReference>
<dbReference type="Pfam" id="PF00989">
    <property type="entry name" value="PAS"/>
    <property type="match status" value="1"/>
</dbReference>
<dbReference type="InterPro" id="IPR013767">
    <property type="entry name" value="PAS_fold"/>
</dbReference>
<dbReference type="InterPro" id="IPR004358">
    <property type="entry name" value="Sig_transdc_His_kin-like_C"/>
</dbReference>
<sequence>MRKLTERAIKALPRQNGEQIRAIVNELVEGNQVLETVLSSLPSGILVADINNDLQFVNTQARRFLKLSGNDFMERKIWEAIHDNDISEFIEKTLLSQDRVEGEDFNIQMGDKVRILSFSILPLVDRGTIKGSFITIDDVTEKRAAALRLRRAESLASLTTMAAGVAHEIKNPLGSMSIHIQLMEKCLNSGKDVCKDDLQDYLNVVSEEVERLNQIVVNYLFAVRPMETDTKCSCINSLISELMEFIHFELEENSIEVEVALDENLPELKLDEKLIKQAFLNIIKNSQAAMGEEGGRLKISSYRVQDTVAVTISDTGPGIPEDIKNKIFEPYFTTKVSGSGLGLTLVYKIMKEHNAEIRLDSVLGRGTDFTFIFPIPQHEQKMIEWDGETSDI</sequence>